<comment type="subcellular location">
    <subcellularLocation>
        <location evidence="1">Cell inner membrane</location>
        <topology evidence="1">Peripheral membrane protein</topology>
        <orientation evidence="1">Cytoplasmic side</orientation>
    </subcellularLocation>
</comment>
<evidence type="ECO:0000256" key="3">
    <source>
        <dbReference type="ARBA" id="ARBA00022475"/>
    </source>
</evidence>
<dbReference type="InterPro" id="IPR002201">
    <property type="entry name" value="Glyco_trans_9"/>
</dbReference>
<comment type="pathway">
    <text evidence="2">Bacterial outer membrane biogenesis; LPS core biosynthesis.</text>
</comment>
<keyword evidence="7" id="KW-0448">Lipopolysaccharide biosynthesis</keyword>
<keyword evidence="8" id="KW-0472">Membrane</keyword>
<dbReference type="Pfam" id="PF01075">
    <property type="entry name" value="Glyco_transf_9"/>
    <property type="match status" value="1"/>
</dbReference>
<evidence type="ECO:0000256" key="10">
    <source>
        <dbReference type="ARBA" id="ARBA00044041"/>
    </source>
</evidence>
<reference evidence="14 15" key="1">
    <citation type="journal article" date="2017" name="Int. J. Syst. Evol. Microbiol.">
        <title>Ramlibacter alkalitolerans sp. nov., alkali-tolerant bacterium isolated from soil of ginseng.</title>
        <authorList>
            <person name="Lee D.H."/>
            <person name="Cha C.J."/>
        </authorList>
    </citation>
    <scope>NUCLEOTIDE SEQUENCE [LARGE SCALE GENOMIC DNA]</scope>
    <source>
        <strain evidence="14 15">KACC 19305</strain>
    </source>
</reference>
<organism evidence="14 15">
    <name type="scientific">Ramlibacter alkalitolerans</name>
    <dbReference type="NCBI Taxonomy" id="2039631"/>
    <lineage>
        <taxon>Bacteria</taxon>
        <taxon>Pseudomonadati</taxon>
        <taxon>Pseudomonadota</taxon>
        <taxon>Betaproteobacteria</taxon>
        <taxon>Burkholderiales</taxon>
        <taxon>Comamonadaceae</taxon>
        <taxon>Ramlibacter</taxon>
    </lineage>
</organism>
<dbReference type="InterPro" id="IPR011908">
    <property type="entry name" value="LipoPS_heptosylTferase-I"/>
</dbReference>
<evidence type="ECO:0000256" key="11">
    <source>
        <dbReference type="ARBA" id="ARBA00044190"/>
    </source>
</evidence>
<evidence type="ECO:0000256" key="6">
    <source>
        <dbReference type="ARBA" id="ARBA00022679"/>
    </source>
</evidence>
<evidence type="ECO:0000256" key="13">
    <source>
        <dbReference type="ARBA" id="ARBA00049201"/>
    </source>
</evidence>
<proteinExistence type="inferred from homology"/>
<dbReference type="InterPro" id="IPR051199">
    <property type="entry name" value="LPS_LOS_Heptosyltrfase"/>
</dbReference>
<dbReference type="SUPFAM" id="SSF53756">
    <property type="entry name" value="UDP-Glycosyltransferase/glycogen phosphorylase"/>
    <property type="match status" value="1"/>
</dbReference>
<dbReference type="PANTHER" id="PTHR30160:SF19">
    <property type="entry name" value="LIPOPOLYSACCHARIDE HEPTOSYLTRANSFERASE 1"/>
    <property type="match status" value="1"/>
</dbReference>
<comment type="catalytic activity">
    <reaction evidence="13">
        <text>an alpha-Kdo-(2-&gt;4)-alpha-Kdo-(2-&gt;6)-lipid A + ADP-L-glycero-beta-D-manno-heptose = an L-alpha-D-Hep-(1-&gt;5)-[alpha-Kdo-(2-&gt;4)]-alpha-Kdo-(2-&gt;6)-lipid A + ADP + H(+)</text>
        <dbReference type="Rhea" id="RHEA:74067"/>
        <dbReference type="ChEBI" id="CHEBI:15378"/>
        <dbReference type="ChEBI" id="CHEBI:61506"/>
        <dbReference type="ChEBI" id="CHEBI:176431"/>
        <dbReference type="ChEBI" id="CHEBI:193068"/>
        <dbReference type="ChEBI" id="CHEBI:456216"/>
        <dbReference type="EC" id="2.4.99.23"/>
    </reaction>
</comment>
<dbReference type="NCBIfam" id="TIGR02193">
    <property type="entry name" value="heptsyl_trn_I"/>
    <property type="match status" value="1"/>
</dbReference>
<dbReference type="Gene3D" id="3.40.50.2000">
    <property type="entry name" value="Glycogen Phosphorylase B"/>
    <property type="match status" value="2"/>
</dbReference>
<dbReference type="Proteomes" id="UP000622707">
    <property type="component" value="Unassembled WGS sequence"/>
</dbReference>
<dbReference type="EC" id="2.4.99.23" evidence="10"/>
<keyword evidence="4" id="KW-0997">Cell inner membrane</keyword>
<dbReference type="CDD" id="cd03789">
    <property type="entry name" value="GT9_LPS_heptosyltransferase"/>
    <property type="match status" value="1"/>
</dbReference>
<keyword evidence="5" id="KW-0328">Glycosyltransferase</keyword>
<comment type="similarity">
    <text evidence="9">Belongs to the glycosyltransferase 9 family.</text>
</comment>
<evidence type="ECO:0000256" key="12">
    <source>
        <dbReference type="ARBA" id="ARBA00044330"/>
    </source>
</evidence>
<evidence type="ECO:0000313" key="14">
    <source>
        <dbReference type="EMBL" id="MBL0424208.1"/>
    </source>
</evidence>
<protein>
    <recommendedName>
        <fullName evidence="11">Lipopolysaccharide heptosyltransferase 1</fullName>
        <ecNumber evidence="10">2.4.99.23</ecNumber>
    </recommendedName>
    <alternativeName>
        <fullName evidence="12">ADP-heptose:lipopolysaccharide heptosyltransferase I</fullName>
    </alternativeName>
</protein>
<evidence type="ECO:0000256" key="2">
    <source>
        <dbReference type="ARBA" id="ARBA00004713"/>
    </source>
</evidence>
<sequence>MNILIVKLSSLGDVVHAMPAVQDILAALPDARVDWVVERGFAALVERCAGVRRAIPCELRRWRKAPLARSTRHEWRAFRQDLHRESYDAVIDLQGLTKSALVAHMAQLAPGGRRYAMANRTEGSSYEAPTRWVADVAIPVETQSHAVQRSRALCARALGYEVQGPPRFGLGAAGGGHDDTVVLIHGTSRDDKCWPEPLWVALGERLIAQGHRLGLPHGSDAECARSVRLAQALGARAEVWPRLSLDTLTQRMAQCAGAIGVDSGLSHIAVALDLPHVQIYNFDTAWRTGPLDSARQRSVFGAPAPDVDAVWESWRAVTMPG</sequence>
<name>A0ABS1JJ06_9BURK</name>
<gene>
    <name evidence="14" type="primary">waaC</name>
    <name evidence="14" type="ORF">JI746_03725</name>
</gene>
<evidence type="ECO:0000256" key="7">
    <source>
        <dbReference type="ARBA" id="ARBA00022985"/>
    </source>
</evidence>
<evidence type="ECO:0000313" key="15">
    <source>
        <dbReference type="Proteomes" id="UP000622707"/>
    </source>
</evidence>
<evidence type="ECO:0000256" key="1">
    <source>
        <dbReference type="ARBA" id="ARBA00004515"/>
    </source>
</evidence>
<evidence type="ECO:0000256" key="4">
    <source>
        <dbReference type="ARBA" id="ARBA00022519"/>
    </source>
</evidence>
<accession>A0ABS1JJ06</accession>
<dbReference type="EMBL" id="JAEQND010000002">
    <property type="protein sequence ID" value="MBL0424208.1"/>
    <property type="molecule type" value="Genomic_DNA"/>
</dbReference>
<evidence type="ECO:0000256" key="9">
    <source>
        <dbReference type="ARBA" id="ARBA00043995"/>
    </source>
</evidence>
<comment type="caution">
    <text evidence="14">The sequence shown here is derived from an EMBL/GenBank/DDBJ whole genome shotgun (WGS) entry which is preliminary data.</text>
</comment>
<keyword evidence="3" id="KW-1003">Cell membrane</keyword>
<keyword evidence="15" id="KW-1185">Reference proteome</keyword>
<evidence type="ECO:0000256" key="8">
    <source>
        <dbReference type="ARBA" id="ARBA00023136"/>
    </source>
</evidence>
<evidence type="ECO:0000256" key="5">
    <source>
        <dbReference type="ARBA" id="ARBA00022676"/>
    </source>
</evidence>
<dbReference type="RefSeq" id="WP_201687450.1">
    <property type="nucleotide sequence ID" value="NZ_JAEQND010000002.1"/>
</dbReference>
<dbReference type="PANTHER" id="PTHR30160">
    <property type="entry name" value="TETRAACYLDISACCHARIDE 4'-KINASE-RELATED"/>
    <property type="match status" value="1"/>
</dbReference>
<keyword evidence="6" id="KW-0808">Transferase</keyword>